<dbReference type="UniPathway" id="UPA00077">
    <property type="reaction ID" value="UER00155"/>
</dbReference>
<keyword evidence="5 9" id="KW-0418">Kinase</keyword>
<dbReference type="EMBL" id="CP011797">
    <property type="protein sequence ID" value="ATX76030.1"/>
    <property type="molecule type" value="Genomic_DNA"/>
</dbReference>
<dbReference type="AlphaFoldDB" id="A0A2K8KME6"/>
<dbReference type="GO" id="GO:0016301">
    <property type="term" value="F:kinase activity"/>
    <property type="evidence" value="ECO:0007669"/>
    <property type="project" value="UniProtKB-KW"/>
</dbReference>
<dbReference type="GO" id="GO:0046656">
    <property type="term" value="P:folic acid biosynthetic process"/>
    <property type="evidence" value="ECO:0007669"/>
    <property type="project" value="UniProtKB-KW"/>
</dbReference>
<dbReference type="KEGG" id="rfo:REIFOR_00862"/>
<dbReference type="NCBIfam" id="TIGR01498">
    <property type="entry name" value="folK"/>
    <property type="match status" value="1"/>
</dbReference>
<sequence>MTTTSIQLALSLGSNINRYRRIGAGIAALRQHFGPLICSPVYESAAVGFDGSAFLNLIVLVQSSASLADVNLILKRIEDDNGRDRSGPKFGSRTLDIDVVTYGDFSGLMEGIELPRPELFKNAFVLLPLVDLVPQQQVPGLEQTFSELWLSQGARGQQLTQVPFDFER</sequence>
<dbReference type="InterPro" id="IPR035907">
    <property type="entry name" value="Hppk_sf"/>
</dbReference>
<dbReference type="GO" id="GO:0046654">
    <property type="term" value="P:tetrahydrofolate biosynthetic process"/>
    <property type="evidence" value="ECO:0007669"/>
    <property type="project" value="UniProtKB-UniPathway"/>
</dbReference>
<evidence type="ECO:0000259" key="8">
    <source>
        <dbReference type="PROSITE" id="PS00794"/>
    </source>
</evidence>
<dbReference type="InterPro" id="IPR000550">
    <property type="entry name" value="Hppk"/>
</dbReference>
<evidence type="ECO:0000256" key="1">
    <source>
        <dbReference type="ARBA" id="ARBA00005051"/>
    </source>
</evidence>
<dbReference type="Proteomes" id="UP000229757">
    <property type="component" value="Chromosome"/>
</dbReference>
<dbReference type="GO" id="GO:0005524">
    <property type="term" value="F:ATP binding"/>
    <property type="evidence" value="ECO:0007669"/>
    <property type="project" value="UniProtKB-KW"/>
</dbReference>
<protein>
    <recommendedName>
        <fullName evidence="2">2-amino-4-hydroxy-6-hydroxymethyldihydropteridine diphosphokinase</fullName>
        <ecNumber evidence="2">2.7.6.3</ecNumber>
    </recommendedName>
</protein>
<dbReference type="GO" id="GO:0003848">
    <property type="term" value="F:2-amino-4-hydroxy-6-hydroxymethyldihydropteridine diphosphokinase activity"/>
    <property type="evidence" value="ECO:0007669"/>
    <property type="project" value="UniProtKB-EC"/>
</dbReference>
<dbReference type="OrthoDB" id="9790168at2"/>
<dbReference type="PANTHER" id="PTHR43071:SF2">
    <property type="entry name" value="2-AMINO-4-HYDROXY-6-HYDROXYMETHYLDIHYDROPTERIDINE PYROPHOSPHOKINASE"/>
    <property type="match status" value="1"/>
</dbReference>
<accession>A0A2K8KME6</accession>
<evidence type="ECO:0000256" key="4">
    <source>
        <dbReference type="ARBA" id="ARBA00022741"/>
    </source>
</evidence>
<keyword evidence="3 9" id="KW-0808">Transferase</keyword>
<evidence type="ECO:0000256" key="5">
    <source>
        <dbReference type="ARBA" id="ARBA00022777"/>
    </source>
</evidence>
<comment type="pathway">
    <text evidence="1">Cofactor biosynthesis; tetrahydrofolate biosynthesis; 2-amino-4-hydroxy-6-hydroxymethyl-7,8-dihydropteridine diphosphate from 7,8-dihydroneopterin triphosphate: step 4/4.</text>
</comment>
<keyword evidence="7" id="KW-0289">Folate biosynthesis</keyword>
<evidence type="ECO:0000256" key="7">
    <source>
        <dbReference type="ARBA" id="ARBA00022909"/>
    </source>
</evidence>
<name>A0A2K8KME6_9GAMM</name>
<keyword evidence="10" id="KW-1185">Reference proteome</keyword>
<dbReference type="RefSeq" id="WP_100256403.1">
    <property type="nucleotide sequence ID" value="NZ_CP011797.1"/>
</dbReference>
<proteinExistence type="predicted"/>
<keyword evidence="6" id="KW-0067">ATP-binding</keyword>
<dbReference type="CDD" id="cd00483">
    <property type="entry name" value="HPPK"/>
    <property type="match status" value="1"/>
</dbReference>
<reference evidence="9 10" key="1">
    <citation type="journal article" date="2017" name="Environ. Microbiol.">
        <title>Genomic and physiological analyses of 'Reinekea forsetii' reveal a versatile opportunistic lifestyle during spring algae blooms.</title>
        <authorList>
            <person name="Avci B."/>
            <person name="Hahnke R.L."/>
            <person name="Chafee M."/>
            <person name="Fischer T."/>
            <person name="Gruber-Vodicka H."/>
            <person name="Tegetmeyer H.E."/>
            <person name="Harder J."/>
            <person name="Fuchs B.M."/>
            <person name="Amann R.I."/>
            <person name="Teeling H."/>
        </authorList>
    </citation>
    <scope>NUCLEOTIDE SEQUENCE [LARGE SCALE GENOMIC DNA]</scope>
    <source>
        <strain evidence="9 10">Hel1_31_D35</strain>
    </source>
</reference>
<dbReference type="PANTHER" id="PTHR43071">
    <property type="entry name" value="2-AMINO-4-HYDROXY-6-HYDROXYMETHYLDIHYDROPTERIDINE PYROPHOSPHOKINASE"/>
    <property type="match status" value="1"/>
</dbReference>
<evidence type="ECO:0000313" key="10">
    <source>
        <dbReference type="Proteomes" id="UP000229757"/>
    </source>
</evidence>
<dbReference type="SUPFAM" id="SSF55083">
    <property type="entry name" value="6-hydroxymethyl-7,8-dihydropterin pyrophosphokinase, HPPK"/>
    <property type="match status" value="1"/>
</dbReference>
<evidence type="ECO:0000256" key="2">
    <source>
        <dbReference type="ARBA" id="ARBA00013253"/>
    </source>
</evidence>
<dbReference type="EC" id="2.7.6.3" evidence="2"/>
<evidence type="ECO:0000256" key="6">
    <source>
        <dbReference type="ARBA" id="ARBA00022840"/>
    </source>
</evidence>
<evidence type="ECO:0000256" key="3">
    <source>
        <dbReference type="ARBA" id="ARBA00022679"/>
    </source>
</evidence>
<feature type="domain" description="7,8-dihydro-6-hydroxymethylpterin-pyrophosphokinase" evidence="8">
    <location>
        <begin position="89"/>
        <end position="100"/>
    </location>
</feature>
<evidence type="ECO:0000313" key="9">
    <source>
        <dbReference type="EMBL" id="ATX76030.1"/>
    </source>
</evidence>
<dbReference type="Gene3D" id="3.30.70.560">
    <property type="entry name" value="7,8-Dihydro-6-hydroxymethylpterin-pyrophosphokinase HPPK"/>
    <property type="match status" value="1"/>
</dbReference>
<dbReference type="PROSITE" id="PS00794">
    <property type="entry name" value="HPPK"/>
    <property type="match status" value="1"/>
</dbReference>
<organism evidence="9 10">
    <name type="scientific">Reinekea forsetii</name>
    <dbReference type="NCBI Taxonomy" id="1336806"/>
    <lineage>
        <taxon>Bacteria</taxon>
        <taxon>Pseudomonadati</taxon>
        <taxon>Pseudomonadota</taxon>
        <taxon>Gammaproteobacteria</taxon>
        <taxon>Oceanospirillales</taxon>
        <taxon>Saccharospirillaceae</taxon>
        <taxon>Reinekea</taxon>
    </lineage>
</organism>
<dbReference type="Pfam" id="PF01288">
    <property type="entry name" value="HPPK"/>
    <property type="match status" value="1"/>
</dbReference>
<keyword evidence="4" id="KW-0547">Nucleotide-binding</keyword>
<gene>
    <name evidence="9" type="ORF">REIFOR_00862</name>
</gene>